<protein>
    <submittedName>
        <fullName evidence="1">Uncharacterized protein</fullName>
    </submittedName>
</protein>
<evidence type="ECO:0000313" key="2">
    <source>
        <dbReference type="Proteomes" id="UP001165960"/>
    </source>
</evidence>
<comment type="caution">
    <text evidence="1">The sequence shown here is derived from an EMBL/GenBank/DDBJ whole genome shotgun (WGS) entry which is preliminary data.</text>
</comment>
<reference evidence="1" key="1">
    <citation type="submission" date="2022-04" db="EMBL/GenBank/DDBJ databases">
        <title>Genome of the entomopathogenic fungus Entomophthora muscae.</title>
        <authorList>
            <person name="Elya C."/>
            <person name="Lovett B.R."/>
            <person name="Lee E."/>
            <person name="Macias A.M."/>
            <person name="Hajek A.E."/>
            <person name="De Bivort B.L."/>
            <person name="Kasson M.T."/>
            <person name="De Fine Licht H.H."/>
            <person name="Stajich J.E."/>
        </authorList>
    </citation>
    <scope>NUCLEOTIDE SEQUENCE</scope>
    <source>
        <strain evidence="1">Berkeley</strain>
    </source>
</reference>
<dbReference type="Proteomes" id="UP001165960">
    <property type="component" value="Unassembled WGS sequence"/>
</dbReference>
<proteinExistence type="predicted"/>
<gene>
    <name evidence="1" type="ORF">DSO57_1038327</name>
</gene>
<evidence type="ECO:0000313" key="1">
    <source>
        <dbReference type="EMBL" id="KAJ9059741.1"/>
    </source>
</evidence>
<organism evidence="1 2">
    <name type="scientific">Entomophthora muscae</name>
    <dbReference type="NCBI Taxonomy" id="34485"/>
    <lineage>
        <taxon>Eukaryota</taxon>
        <taxon>Fungi</taxon>
        <taxon>Fungi incertae sedis</taxon>
        <taxon>Zoopagomycota</taxon>
        <taxon>Entomophthoromycotina</taxon>
        <taxon>Entomophthoromycetes</taxon>
        <taxon>Entomophthorales</taxon>
        <taxon>Entomophthoraceae</taxon>
        <taxon>Entomophthora</taxon>
    </lineage>
</organism>
<dbReference type="EMBL" id="QTSX02005444">
    <property type="protein sequence ID" value="KAJ9059741.1"/>
    <property type="molecule type" value="Genomic_DNA"/>
</dbReference>
<name>A0ACC2SBV8_9FUNG</name>
<accession>A0ACC2SBV8</accession>
<keyword evidence="2" id="KW-1185">Reference proteome</keyword>
<sequence>MINEGDALYPQALHKQLFGKADYKEFDIKVDINSLAKFYFPANFKRQQHCDEISFSDLLYHEINHGLGFATSISNYNSGLLTPNPTTTRSRKGKYRKGIKFPNSAFDKHLSIGGHQKQIAEAVKQINQLGEQMDPRTQKPSEAIRSFKNAEEMREFQQLMSSNQIDFKTSSNTYLPLEASYTPFSTKSSISHFSTSKELPQQDQFMRADLKSGAGSYSLDYDPSWKTSPFGPGALQVLQSLGYTLNRHPKMNSSLNGYFRKKISKHQSSYNHKQCIRPLKLNRST</sequence>